<gene>
    <name evidence="2" type="ORF">SAMD00020551_0157</name>
</gene>
<dbReference type="InterPro" id="IPR000719">
    <property type="entry name" value="Prot_kinase_dom"/>
</dbReference>
<dbReference type="PANTHER" id="PTHR48055:SF46">
    <property type="entry name" value="LEUCINE-RICH REPEAT SERINE_THREONINE-PROTEIN KINASE 1"/>
    <property type="match status" value="1"/>
</dbReference>
<protein>
    <recommendedName>
        <fullName evidence="1">Protein kinase domain-containing protein</fullName>
    </recommendedName>
</protein>
<dbReference type="RefSeq" id="WP_041963984.1">
    <property type="nucleotide sequence ID" value="NZ_BASE01000004.1"/>
</dbReference>
<feature type="domain" description="Protein kinase" evidence="1">
    <location>
        <begin position="155"/>
        <end position="405"/>
    </location>
</feature>
<sequence length="405" mass="47085">MSHHLAFLKPIHPDLYVQMREVESYLKTKPTLAATRIRVALETYMIWVALRNGTAIETGGRPATLNDLIGQSASKGFVNGETLHNIRKFSNPFSHGTVSDKEKDAVQYQVILGYFKELLESIQSYVEKEKLLTDTDFYDFNENMLLINDFLPVKNMDVDEADEGCNLKLLCVQEFNGEKYYSIVRQFEQSDDESDKYFYKRDYITLTKLWAGGVHPRTVIAAKTLETEEDIPFIFTAFTWNESYETLKDFLKKEVSYLDKIRIIRDIGEALIYLHYSKPAIYHRAIQPSSIFVTRNVLDEPVGLLGNFEFSKHINPANGTVISRRLIKKRSAYDPPETLTKDTNWEKVDTYSFGILIMQMLRLNLEKDSSPIAELVYKMISQHPDHRPEMKEIYAFLNREVFRYE</sequence>
<dbReference type="GO" id="GO:0005524">
    <property type="term" value="F:ATP binding"/>
    <property type="evidence" value="ECO:0007669"/>
    <property type="project" value="InterPro"/>
</dbReference>
<dbReference type="GO" id="GO:0016020">
    <property type="term" value="C:membrane"/>
    <property type="evidence" value="ECO:0007669"/>
    <property type="project" value="TreeGrafter"/>
</dbReference>
<dbReference type="Gene3D" id="1.10.510.10">
    <property type="entry name" value="Transferase(Phosphotransferase) domain 1"/>
    <property type="match status" value="1"/>
</dbReference>
<dbReference type="OrthoDB" id="257964at2"/>
<dbReference type="InterPro" id="IPR011009">
    <property type="entry name" value="Kinase-like_dom_sf"/>
</dbReference>
<dbReference type="Pfam" id="PF00069">
    <property type="entry name" value="Pkinase"/>
    <property type="match status" value="1"/>
</dbReference>
<dbReference type="InterPro" id="IPR051564">
    <property type="entry name" value="LRR_receptor-like_kinase"/>
</dbReference>
<evidence type="ECO:0000313" key="3">
    <source>
        <dbReference type="Proteomes" id="UP000031014"/>
    </source>
</evidence>
<evidence type="ECO:0000259" key="1">
    <source>
        <dbReference type="PROSITE" id="PS50011"/>
    </source>
</evidence>
<dbReference type="STRING" id="1321606.SAMD00020551_0157"/>
<evidence type="ECO:0000313" key="2">
    <source>
        <dbReference type="EMBL" id="GAM12038.1"/>
    </source>
</evidence>
<dbReference type="AlphaFoldDB" id="A0A0A8WWP5"/>
<keyword evidence="3" id="KW-1185">Reference proteome</keyword>
<proteinExistence type="predicted"/>
<dbReference type="PROSITE" id="PS50011">
    <property type="entry name" value="PROTEIN_KINASE_DOM"/>
    <property type="match status" value="1"/>
</dbReference>
<accession>A0A0A8WWP5</accession>
<reference evidence="2 3" key="1">
    <citation type="submission" date="2013-06" db="EMBL/GenBank/DDBJ databases">
        <title>Whole genome shotgun sequence of Bacillus selenatarsenatis SF-1.</title>
        <authorList>
            <person name="Kuroda M."/>
            <person name="Sei K."/>
            <person name="Yamashita M."/>
            <person name="Ike M."/>
        </authorList>
    </citation>
    <scope>NUCLEOTIDE SEQUENCE [LARGE SCALE GENOMIC DNA]</scope>
    <source>
        <strain evidence="2 3">SF-1</strain>
    </source>
</reference>
<dbReference type="EMBL" id="BASE01000004">
    <property type="protein sequence ID" value="GAM12038.1"/>
    <property type="molecule type" value="Genomic_DNA"/>
</dbReference>
<dbReference type="GO" id="GO:0004672">
    <property type="term" value="F:protein kinase activity"/>
    <property type="evidence" value="ECO:0007669"/>
    <property type="project" value="InterPro"/>
</dbReference>
<organism evidence="2 3">
    <name type="scientific">Mesobacillus selenatarsenatis (strain DSM 18680 / JCM 14380 / FERM P-15431 / SF-1)</name>
    <dbReference type="NCBI Taxonomy" id="1321606"/>
    <lineage>
        <taxon>Bacteria</taxon>
        <taxon>Bacillati</taxon>
        <taxon>Bacillota</taxon>
        <taxon>Bacilli</taxon>
        <taxon>Bacillales</taxon>
        <taxon>Bacillaceae</taxon>
        <taxon>Mesobacillus</taxon>
    </lineage>
</organism>
<dbReference type="PANTHER" id="PTHR48055">
    <property type="entry name" value="LEUCINE-RICH REPEAT RECEPTOR PROTEIN KINASE EMS1"/>
    <property type="match status" value="1"/>
</dbReference>
<comment type="caution">
    <text evidence="2">The sequence shown here is derived from an EMBL/GenBank/DDBJ whole genome shotgun (WGS) entry which is preliminary data.</text>
</comment>
<dbReference type="SMART" id="SM00220">
    <property type="entry name" value="S_TKc"/>
    <property type="match status" value="1"/>
</dbReference>
<dbReference type="Proteomes" id="UP000031014">
    <property type="component" value="Unassembled WGS sequence"/>
</dbReference>
<name>A0A0A8WWP5_MESS1</name>
<dbReference type="SUPFAM" id="SSF56112">
    <property type="entry name" value="Protein kinase-like (PK-like)"/>
    <property type="match status" value="1"/>
</dbReference>